<evidence type="ECO:0000256" key="1">
    <source>
        <dbReference type="ARBA" id="ARBA00007996"/>
    </source>
</evidence>
<evidence type="ECO:0000256" key="3">
    <source>
        <dbReference type="ARBA" id="ARBA00022679"/>
    </source>
</evidence>
<gene>
    <name evidence="5" type="ORF">DME_LOCUS5971</name>
</gene>
<evidence type="ECO:0000256" key="2">
    <source>
        <dbReference type="ARBA" id="ARBA00022603"/>
    </source>
</evidence>
<dbReference type="InterPro" id="IPR029063">
    <property type="entry name" value="SAM-dependent_MTases_sf"/>
</dbReference>
<dbReference type="STRING" id="318479.A0A158Q344"/>
<dbReference type="Gene3D" id="3.40.50.150">
    <property type="entry name" value="Vaccinia Virus protein VP39"/>
    <property type="match status" value="1"/>
</dbReference>
<protein>
    <submittedName>
        <fullName evidence="8">NNMT/PNMT/TEMT family protein</fullName>
    </submittedName>
</protein>
<evidence type="ECO:0000313" key="5">
    <source>
        <dbReference type="EMBL" id="VDN55998.1"/>
    </source>
</evidence>
<evidence type="ECO:0000313" key="6">
    <source>
        <dbReference type="Proteomes" id="UP000038040"/>
    </source>
</evidence>
<dbReference type="SUPFAM" id="SSF53335">
    <property type="entry name" value="S-adenosyl-L-methionine-dependent methyltransferases"/>
    <property type="match status" value="1"/>
</dbReference>
<dbReference type="GO" id="GO:0008170">
    <property type="term" value="F:N-methyltransferase activity"/>
    <property type="evidence" value="ECO:0007669"/>
    <property type="project" value="TreeGrafter"/>
</dbReference>
<organism evidence="6 8">
    <name type="scientific">Dracunculus medinensis</name>
    <name type="common">Guinea worm</name>
    <dbReference type="NCBI Taxonomy" id="318479"/>
    <lineage>
        <taxon>Eukaryota</taxon>
        <taxon>Metazoa</taxon>
        <taxon>Ecdysozoa</taxon>
        <taxon>Nematoda</taxon>
        <taxon>Chromadorea</taxon>
        <taxon>Rhabditida</taxon>
        <taxon>Spirurina</taxon>
        <taxon>Dracunculoidea</taxon>
        <taxon>Dracunculidae</taxon>
        <taxon>Dracunculus</taxon>
    </lineage>
</organism>
<dbReference type="EMBL" id="UYYG01001154">
    <property type="protein sequence ID" value="VDN55998.1"/>
    <property type="molecule type" value="Genomic_DNA"/>
</dbReference>
<evidence type="ECO:0000313" key="7">
    <source>
        <dbReference type="Proteomes" id="UP000274756"/>
    </source>
</evidence>
<accession>A0A158Q344</accession>
<evidence type="ECO:0000256" key="4">
    <source>
        <dbReference type="ARBA" id="ARBA00022691"/>
    </source>
</evidence>
<dbReference type="Proteomes" id="UP000274756">
    <property type="component" value="Unassembled WGS sequence"/>
</dbReference>
<dbReference type="Proteomes" id="UP000038040">
    <property type="component" value="Unplaced"/>
</dbReference>
<dbReference type="PANTHER" id="PTHR10867">
    <property type="entry name" value="NNMT/PNMT/TEMT FAMILY MEMBER"/>
    <property type="match status" value="1"/>
</dbReference>
<keyword evidence="7" id="KW-1185">Reference proteome</keyword>
<sequence length="219" mass="25316">MQLVLLYLPIIAERLSNFNNLLDFGAGPTIHVAVIFRKKADNIFLADYLAQNRQELVKWMNNCSEFDWSLTIKKIATVEGLDWSQLPQIENDTRKRVRDIFFCDCHRNPSVNAPPSLMGNFDAVVTIFCIEYCCNTIAEYKQAAKNIIDQVKPGGIFVMGGILRETWCSYGNRKFSCLYLTEEEMIETLRECGLLIDDQQQTIYYNVHDMFLLCTRKKS</sequence>
<name>A0A158Q344_DRAME</name>
<keyword evidence="2" id="KW-0489">Methyltransferase</keyword>
<dbReference type="OrthoDB" id="10050085at2759"/>
<keyword evidence="4" id="KW-0949">S-adenosyl-L-methionine</keyword>
<dbReference type="InterPro" id="IPR000940">
    <property type="entry name" value="NNMT_TEMT_trans"/>
</dbReference>
<dbReference type="GO" id="GO:0005829">
    <property type="term" value="C:cytosol"/>
    <property type="evidence" value="ECO:0007669"/>
    <property type="project" value="TreeGrafter"/>
</dbReference>
<dbReference type="PROSITE" id="PS51681">
    <property type="entry name" value="SAM_MT_NNMT_PNMT_TEMT"/>
    <property type="match status" value="1"/>
</dbReference>
<dbReference type="WBParaSite" id="DME_0000161101-mRNA-1">
    <property type="protein sequence ID" value="DME_0000161101-mRNA-1"/>
    <property type="gene ID" value="DME_0000161101"/>
</dbReference>
<keyword evidence="3" id="KW-0808">Transferase</keyword>
<reference evidence="5 7" key="2">
    <citation type="submission" date="2018-11" db="EMBL/GenBank/DDBJ databases">
        <authorList>
            <consortium name="Pathogen Informatics"/>
        </authorList>
    </citation>
    <scope>NUCLEOTIDE SEQUENCE [LARGE SCALE GENOMIC DNA]</scope>
</reference>
<dbReference type="Pfam" id="PF01234">
    <property type="entry name" value="NNMT_PNMT_TEMT"/>
    <property type="match status" value="1"/>
</dbReference>
<dbReference type="PANTHER" id="PTHR10867:SF39">
    <property type="entry name" value="NICOTINAMIDE N-METHYLTRANSFERASE-LIKE"/>
    <property type="match status" value="1"/>
</dbReference>
<evidence type="ECO:0000313" key="8">
    <source>
        <dbReference type="WBParaSite" id="DME_0000161101-mRNA-1"/>
    </source>
</evidence>
<comment type="similarity">
    <text evidence="1">Belongs to the class I-like SAM-binding methyltransferase superfamily. NNMT/PNMT/TEMT family.</text>
</comment>
<dbReference type="GO" id="GO:0032259">
    <property type="term" value="P:methylation"/>
    <property type="evidence" value="ECO:0007669"/>
    <property type="project" value="UniProtKB-KW"/>
</dbReference>
<proteinExistence type="inferred from homology"/>
<dbReference type="AlphaFoldDB" id="A0A158Q344"/>
<reference evidence="8" key="1">
    <citation type="submission" date="2016-04" db="UniProtKB">
        <authorList>
            <consortium name="WormBaseParasite"/>
        </authorList>
    </citation>
    <scope>IDENTIFICATION</scope>
</reference>